<comment type="caution">
    <text evidence="1">The sequence shown here is derived from an EMBL/GenBank/DDBJ whole genome shotgun (WGS) entry which is preliminary data.</text>
</comment>
<evidence type="ECO:0000313" key="1">
    <source>
        <dbReference type="EMBL" id="MBY6277264.1"/>
    </source>
</evidence>
<dbReference type="EMBL" id="PIUK01000156">
    <property type="protein sequence ID" value="MBY6277264.1"/>
    <property type="molecule type" value="Genomic_DNA"/>
</dbReference>
<dbReference type="Proteomes" id="UP000732377">
    <property type="component" value="Unassembled WGS sequence"/>
</dbReference>
<reference evidence="1" key="1">
    <citation type="submission" date="2017-11" db="EMBL/GenBank/DDBJ databases">
        <title>Three new genomes from thermophilic consortium.</title>
        <authorList>
            <person name="Quaggio R."/>
            <person name="Amgarten D."/>
            <person name="Setubal J.C."/>
        </authorList>
    </citation>
    <scope>NUCLEOTIDE SEQUENCE</scope>
    <source>
        <strain evidence="1">ZCTH01-B2</strain>
    </source>
</reference>
<gene>
    <name evidence="1" type="ORF">CWE10_13815</name>
</gene>
<evidence type="ECO:0000313" key="2">
    <source>
        <dbReference type="Proteomes" id="UP000732377"/>
    </source>
</evidence>
<proteinExistence type="predicted"/>
<sequence length="77" mass="9272">MREVFVAVVYTPDDGRWTGRARATYEEAKADLPGLLERASEWYLRKPPPKWMGMKVEEWRERAKEVYGEIQKRFYMD</sequence>
<organism evidence="1 2">
    <name type="scientific">Symbiobacterium thermophilum</name>
    <dbReference type="NCBI Taxonomy" id="2734"/>
    <lineage>
        <taxon>Bacteria</taxon>
        <taxon>Bacillati</taxon>
        <taxon>Bacillota</taxon>
        <taxon>Clostridia</taxon>
        <taxon>Eubacteriales</taxon>
        <taxon>Symbiobacteriaceae</taxon>
        <taxon>Symbiobacterium</taxon>
    </lineage>
</organism>
<accession>A0A953LJK1</accession>
<dbReference type="AlphaFoldDB" id="A0A953LJK1"/>
<dbReference type="RefSeq" id="WP_273380430.1">
    <property type="nucleotide sequence ID" value="NZ_PIUK01000156.1"/>
</dbReference>
<name>A0A953LJK1_SYMTR</name>
<protein>
    <submittedName>
        <fullName evidence="1">Uncharacterized protein</fullName>
    </submittedName>
</protein>